<organism evidence="2 3">
    <name type="scientific">Cyprinodon variegatus</name>
    <name type="common">Sheepshead minnow</name>
    <dbReference type="NCBI Taxonomy" id="28743"/>
    <lineage>
        <taxon>Eukaryota</taxon>
        <taxon>Metazoa</taxon>
        <taxon>Chordata</taxon>
        <taxon>Craniata</taxon>
        <taxon>Vertebrata</taxon>
        <taxon>Euteleostomi</taxon>
        <taxon>Actinopterygii</taxon>
        <taxon>Neopterygii</taxon>
        <taxon>Teleostei</taxon>
        <taxon>Neoteleostei</taxon>
        <taxon>Acanthomorphata</taxon>
        <taxon>Ovalentaria</taxon>
        <taxon>Atherinomorphae</taxon>
        <taxon>Cyprinodontiformes</taxon>
        <taxon>Cyprinodontidae</taxon>
        <taxon>Cyprinodon</taxon>
    </lineage>
</organism>
<feature type="transmembrane region" description="Helical" evidence="1">
    <location>
        <begin position="6"/>
        <end position="26"/>
    </location>
</feature>
<name>A0A3Q2CKK3_CYPVA</name>
<dbReference type="Ensembl" id="ENSCVAT00000006096.1">
    <property type="protein sequence ID" value="ENSCVAP00000005789.1"/>
    <property type="gene ID" value="ENSCVAG00000007239.1"/>
</dbReference>
<keyword evidence="1" id="KW-0812">Transmembrane</keyword>
<reference evidence="2" key="2">
    <citation type="submission" date="2025-09" db="UniProtKB">
        <authorList>
            <consortium name="Ensembl"/>
        </authorList>
    </citation>
    <scope>IDENTIFICATION</scope>
</reference>
<evidence type="ECO:0000313" key="3">
    <source>
        <dbReference type="Proteomes" id="UP000265020"/>
    </source>
</evidence>
<keyword evidence="1" id="KW-0472">Membrane</keyword>
<evidence type="ECO:0000313" key="2">
    <source>
        <dbReference type="Ensembl" id="ENSCVAP00000005789.1"/>
    </source>
</evidence>
<reference evidence="2" key="1">
    <citation type="submission" date="2025-08" db="UniProtKB">
        <authorList>
            <consortium name="Ensembl"/>
        </authorList>
    </citation>
    <scope>IDENTIFICATION</scope>
</reference>
<dbReference type="AlphaFoldDB" id="A0A3Q2CKK3"/>
<protein>
    <submittedName>
        <fullName evidence="2">Uncharacterized protein</fullName>
    </submittedName>
</protein>
<keyword evidence="3" id="KW-1185">Reference proteome</keyword>
<accession>A0A3Q2CKK3</accession>
<evidence type="ECO:0000256" key="1">
    <source>
        <dbReference type="SAM" id="Phobius"/>
    </source>
</evidence>
<proteinExistence type="predicted"/>
<dbReference type="GeneTree" id="ENSGT00940000160560"/>
<dbReference type="Proteomes" id="UP000265020">
    <property type="component" value="Unassembled WGS sequence"/>
</dbReference>
<dbReference type="STRING" id="28743.ENSCVAP00000005789"/>
<sequence>MLGWVLIFSVVMFILEENYVTSVLHIRRKRKKQGDFQYLSFISSVSDVIYGRMRSPAMSTGIYETHKFIKGRGSSWTFYSVVFNNIMGLEDGTNHGVHVDDIKPGLRGHVKEGHTFNPVGPLSQDDLGFNVVVCVRFTNAPHIKSSVLEKMNNNDLFEWVSFPAGIPQIDMMTHIGEACGNRKKLEEHVQEQTPEKEDFSAVMGIPMNCIFPVKNYSEEINAAKDINTLILSALRTITDFENDFIEEM</sequence>
<keyword evidence="1" id="KW-1133">Transmembrane helix</keyword>